<keyword evidence="4" id="KW-0804">Transcription</keyword>
<dbReference type="GO" id="GO:0003700">
    <property type="term" value="F:DNA-binding transcription factor activity"/>
    <property type="evidence" value="ECO:0007669"/>
    <property type="project" value="TreeGrafter"/>
</dbReference>
<evidence type="ECO:0000259" key="6">
    <source>
        <dbReference type="PROSITE" id="PS50977"/>
    </source>
</evidence>
<dbReference type="EMBL" id="LK391969">
    <property type="protein sequence ID" value="CEF27569.1"/>
    <property type="molecule type" value="Genomic_DNA"/>
</dbReference>
<name>A0A078MIT4_9PSED</name>
<protein>
    <submittedName>
        <fullName evidence="7">TetR family transcriptional regulator</fullName>
    </submittedName>
</protein>
<dbReference type="InterPro" id="IPR009057">
    <property type="entry name" value="Homeodomain-like_sf"/>
</dbReference>
<dbReference type="PROSITE" id="PS50977">
    <property type="entry name" value="HTH_TETR_2"/>
    <property type="match status" value="1"/>
</dbReference>
<dbReference type="InterPro" id="IPR023772">
    <property type="entry name" value="DNA-bd_HTH_TetR-type_CS"/>
</dbReference>
<keyword evidence="1" id="KW-0678">Repressor</keyword>
<evidence type="ECO:0000256" key="5">
    <source>
        <dbReference type="PROSITE-ProRule" id="PRU00335"/>
    </source>
</evidence>
<dbReference type="PANTHER" id="PTHR30055:SF240">
    <property type="entry name" value="HTH-TYPE TRANSCRIPTIONAL REGULATOR ACRR"/>
    <property type="match status" value="1"/>
</dbReference>
<accession>A0A078MIT4</accession>
<dbReference type="RefSeq" id="WP_044500374.1">
    <property type="nucleotide sequence ID" value="NZ_LK391969.1"/>
</dbReference>
<sequence>MARRSAAQAAQTRQDILAAGARVFSRGGIAGTSLEAVAREAGVTRGAIYWHFEGKRGLLAALLSEQQLPIEQELPADLTFAAGWAFLGEALTQTLNDDMSRQLSKIMLHKSERIAGDSLVAARLEQIRSGFVERLRLLLQAAVARGELDARLDIDRASDMCRSSVSGLLFECLQGANSNPDQACAMLDTLRYLLLNPPAHWLRPHGARATGD</sequence>
<dbReference type="InterPro" id="IPR050109">
    <property type="entry name" value="HTH-type_TetR-like_transc_reg"/>
</dbReference>
<dbReference type="Gene3D" id="1.10.357.10">
    <property type="entry name" value="Tetracycline Repressor, domain 2"/>
    <property type="match status" value="1"/>
</dbReference>
<keyword evidence="3 5" id="KW-0238">DNA-binding</keyword>
<dbReference type="PROSITE" id="PS01081">
    <property type="entry name" value="HTH_TETR_1"/>
    <property type="match status" value="1"/>
</dbReference>
<dbReference type="EMBL" id="LM997413">
    <property type="protein sequence ID" value="CEA06144.1"/>
    <property type="molecule type" value="Genomic_DNA"/>
</dbReference>
<feature type="DNA-binding region" description="H-T-H motif" evidence="5">
    <location>
        <begin position="33"/>
        <end position="52"/>
    </location>
</feature>
<evidence type="ECO:0000313" key="7">
    <source>
        <dbReference type="EMBL" id="CEA06144.1"/>
    </source>
</evidence>
<dbReference type="SUPFAM" id="SSF48498">
    <property type="entry name" value="Tetracyclin repressor-like, C-terminal domain"/>
    <property type="match status" value="1"/>
</dbReference>
<dbReference type="Pfam" id="PF08361">
    <property type="entry name" value="TetR_C_2"/>
    <property type="match status" value="1"/>
</dbReference>
<evidence type="ECO:0000256" key="2">
    <source>
        <dbReference type="ARBA" id="ARBA00023015"/>
    </source>
</evidence>
<dbReference type="PATRIC" id="fig|1461581.3.peg.2486"/>
<dbReference type="PRINTS" id="PR00455">
    <property type="entry name" value="HTHTETR"/>
</dbReference>
<dbReference type="SUPFAM" id="SSF46689">
    <property type="entry name" value="Homeodomain-like"/>
    <property type="match status" value="1"/>
</dbReference>
<dbReference type="InterPro" id="IPR001647">
    <property type="entry name" value="HTH_TetR"/>
</dbReference>
<reference evidence="7" key="1">
    <citation type="submission" date="2014-07" db="EMBL/GenBank/DDBJ databases">
        <authorList>
            <person name="Urmite Genomes Urmite Genomes"/>
        </authorList>
    </citation>
    <scope>NUCLEOTIDE SEQUENCE</scope>
    <source>
        <strain evidence="7">12M76_air</strain>
    </source>
</reference>
<organism evidence="7">
    <name type="scientific">Pseudomonas saudimassiliensis</name>
    <dbReference type="NCBI Taxonomy" id="1461581"/>
    <lineage>
        <taxon>Bacteria</taxon>
        <taxon>Pseudomonadati</taxon>
        <taxon>Pseudomonadota</taxon>
        <taxon>Gammaproteobacteria</taxon>
        <taxon>Pseudomonadales</taxon>
        <taxon>Pseudomonadaceae</taxon>
        <taxon>Pseudomonas</taxon>
    </lineage>
</organism>
<dbReference type="OrthoDB" id="5816932at2"/>
<proteinExistence type="predicted"/>
<dbReference type="AlphaFoldDB" id="A0A078MIT4"/>
<evidence type="ECO:0000256" key="1">
    <source>
        <dbReference type="ARBA" id="ARBA00022491"/>
    </source>
</evidence>
<gene>
    <name evidence="7" type="ORF">BN1049_02521</name>
</gene>
<dbReference type="GO" id="GO:0000976">
    <property type="term" value="F:transcription cis-regulatory region binding"/>
    <property type="evidence" value="ECO:0007669"/>
    <property type="project" value="TreeGrafter"/>
</dbReference>
<evidence type="ECO:0000256" key="3">
    <source>
        <dbReference type="ARBA" id="ARBA00023125"/>
    </source>
</evidence>
<dbReference type="InterPro" id="IPR036271">
    <property type="entry name" value="Tet_transcr_reg_TetR-rel_C_sf"/>
</dbReference>
<dbReference type="InterPro" id="IPR013572">
    <property type="entry name" value="Tscrpt_reg_MAATS_C"/>
</dbReference>
<dbReference type="Pfam" id="PF00440">
    <property type="entry name" value="TetR_N"/>
    <property type="match status" value="1"/>
</dbReference>
<evidence type="ECO:0000256" key="4">
    <source>
        <dbReference type="ARBA" id="ARBA00023163"/>
    </source>
</evidence>
<keyword evidence="2" id="KW-0805">Transcription regulation</keyword>
<dbReference type="PANTHER" id="PTHR30055">
    <property type="entry name" value="HTH-TYPE TRANSCRIPTIONAL REGULATOR RUTR"/>
    <property type="match status" value="1"/>
</dbReference>
<feature type="domain" description="HTH tetR-type" evidence="6">
    <location>
        <begin position="10"/>
        <end position="70"/>
    </location>
</feature>